<dbReference type="OrthoDB" id="1123421at2"/>
<dbReference type="EMBL" id="LGIA01000142">
    <property type="protein sequence ID" value="KOH45396.1"/>
    <property type="molecule type" value="Genomic_DNA"/>
</dbReference>
<organism evidence="2 3">
    <name type="scientific">Sunxiuqinia dokdonensis</name>
    <dbReference type="NCBI Taxonomy" id="1409788"/>
    <lineage>
        <taxon>Bacteria</taxon>
        <taxon>Pseudomonadati</taxon>
        <taxon>Bacteroidota</taxon>
        <taxon>Bacteroidia</taxon>
        <taxon>Marinilabiliales</taxon>
        <taxon>Prolixibacteraceae</taxon>
        <taxon>Sunxiuqinia</taxon>
    </lineage>
</organism>
<feature type="compositionally biased region" description="Basic and acidic residues" evidence="1">
    <location>
        <begin position="59"/>
        <end position="75"/>
    </location>
</feature>
<name>A0A0L8VAB2_9BACT</name>
<evidence type="ECO:0000313" key="2">
    <source>
        <dbReference type="EMBL" id="KOH45396.1"/>
    </source>
</evidence>
<dbReference type="InterPro" id="IPR046228">
    <property type="entry name" value="DUF6261"/>
</dbReference>
<dbReference type="AlphaFoldDB" id="A0A0L8VAB2"/>
<dbReference type="Pfam" id="PF19775">
    <property type="entry name" value="DUF6261"/>
    <property type="match status" value="1"/>
</dbReference>
<dbReference type="STRING" id="1409788.NC99_17720"/>
<feature type="region of interest" description="Disordered" evidence="1">
    <location>
        <begin position="54"/>
        <end position="75"/>
    </location>
</feature>
<evidence type="ECO:0000313" key="3">
    <source>
        <dbReference type="Proteomes" id="UP000036958"/>
    </source>
</evidence>
<comment type="caution">
    <text evidence="2">The sequence shown here is derived from an EMBL/GenBank/DDBJ whole genome shotgun (WGS) entry which is preliminary data.</text>
</comment>
<keyword evidence="3" id="KW-1185">Reference proteome</keyword>
<proteinExistence type="predicted"/>
<dbReference type="RefSeq" id="WP_053182006.1">
    <property type="nucleotide sequence ID" value="NZ_LGIA01000142.1"/>
</dbReference>
<reference evidence="3" key="1">
    <citation type="submission" date="2015-07" db="EMBL/GenBank/DDBJ databases">
        <title>Genome sequencing of Sunxiuqinia dokdonensis strain SK.</title>
        <authorList>
            <person name="Ahn S."/>
            <person name="Kim B.-C."/>
        </authorList>
    </citation>
    <scope>NUCLEOTIDE SEQUENCE [LARGE SCALE GENOMIC DNA]</scope>
    <source>
        <strain evidence="3">SK</strain>
    </source>
</reference>
<accession>A0A0L8VAB2</accession>
<gene>
    <name evidence="2" type="ORF">NC99_17720</name>
</gene>
<dbReference type="Proteomes" id="UP000036958">
    <property type="component" value="Unassembled WGS sequence"/>
</dbReference>
<protein>
    <submittedName>
        <fullName evidence="2">Uncharacterized protein</fullName>
    </submittedName>
</protein>
<evidence type="ECO:0000256" key="1">
    <source>
        <dbReference type="SAM" id="MobiDB-lite"/>
    </source>
</evidence>
<sequence>MLIKIIYSYFTLGNLTSLAEKIRLYLVQKFPEHPMLSIILAQLLVSSEKARQAVGSTTKQEHTQAVRQADKRRDHSYRSLRDHIRAGILRQNEAYRAACQALYPIFEKNDLLLYNLADGDETTAINSLGDDLSGPEEQAHLATANAVEWLQELIADNQNFILTSQQRSANRTVDTTVPDKQAADQLKKSLDLLCSALETMQAVGEPEGINEAVNEVNQYIKEANASARLSQ</sequence>